<dbReference type="OrthoDB" id="4760857at2"/>
<organism evidence="2 3">
    <name type="scientific">Gordonia aichiensis NBRC 108223</name>
    <dbReference type="NCBI Taxonomy" id="1220583"/>
    <lineage>
        <taxon>Bacteria</taxon>
        <taxon>Bacillati</taxon>
        <taxon>Actinomycetota</taxon>
        <taxon>Actinomycetes</taxon>
        <taxon>Mycobacteriales</taxon>
        <taxon>Gordoniaceae</taxon>
        <taxon>Gordonia</taxon>
    </lineage>
</organism>
<evidence type="ECO:0000313" key="2">
    <source>
        <dbReference type="EMBL" id="GAC48613.1"/>
    </source>
</evidence>
<comment type="caution">
    <text evidence="2">The sequence shown here is derived from an EMBL/GenBank/DDBJ whole genome shotgun (WGS) entry which is preliminary data.</text>
</comment>
<dbReference type="AlphaFoldDB" id="L7KLN2"/>
<gene>
    <name evidence="2" type="ORF">GOACH_06_01100</name>
</gene>
<proteinExistence type="predicted"/>
<protein>
    <submittedName>
        <fullName evidence="2">Uncharacterized protein</fullName>
    </submittedName>
</protein>
<feature type="compositionally biased region" description="Polar residues" evidence="1">
    <location>
        <begin position="180"/>
        <end position="205"/>
    </location>
</feature>
<keyword evidence="3" id="KW-1185">Reference proteome</keyword>
<evidence type="ECO:0000256" key="1">
    <source>
        <dbReference type="SAM" id="MobiDB-lite"/>
    </source>
</evidence>
<accession>L7KLN2</accession>
<feature type="compositionally biased region" description="Low complexity" evidence="1">
    <location>
        <begin position="335"/>
        <end position="356"/>
    </location>
</feature>
<dbReference type="RefSeq" id="WP_005174011.1">
    <property type="nucleotide sequence ID" value="NZ_BANR01000006.1"/>
</dbReference>
<dbReference type="Proteomes" id="UP000010988">
    <property type="component" value="Unassembled WGS sequence"/>
</dbReference>
<feature type="compositionally biased region" description="Polar residues" evidence="1">
    <location>
        <begin position="291"/>
        <end position="303"/>
    </location>
</feature>
<dbReference type="EMBL" id="BANR01000006">
    <property type="protein sequence ID" value="GAC48613.1"/>
    <property type="molecule type" value="Genomic_DNA"/>
</dbReference>
<name>L7KLN2_9ACTN</name>
<feature type="compositionally biased region" description="Low complexity" evidence="1">
    <location>
        <begin position="228"/>
        <end position="242"/>
    </location>
</feature>
<reference evidence="2 3" key="1">
    <citation type="submission" date="2012-12" db="EMBL/GenBank/DDBJ databases">
        <title>Whole genome shotgun sequence of Gordonia aichiensis NBRC 108223.</title>
        <authorList>
            <person name="Isaki-Nakamura S."/>
            <person name="Hosoyama A."/>
            <person name="Tsuchikane K."/>
            <person name="Ando Y."/>
            <person name="Baba S."/>
            <person name="Ohji S."/>
            <person name="Hamada M."/>
            <person name="Tamura T."/>
            <person name="Yamazoe A."/>
            <person name="Yamazaki S."/>
            <person name="Fujita N."/>
        </authorList>
    </citation>
    <scope>NUCLEOTIDE SEQUENCE [LARGE SCALE GENOMIC DNA]</scope>
    <source>
        <strain evidence="2 3">NBRC 108223</strain>
    </source>
</reference>
<dbReference type="eggNOG" id="ENOG5033QRY">
    <property type="taxonomic scope" value="Bacteria"/>
</dbReference>
<sequence>MTSPGGRSDATIDSTNAHALTPGGSNASSQGRTDWSSMSVADILAKISSMTESSASGDANAIKAALDAVDGVVQALTTSFGDDSMLGFASDGSRSAGAAVAREIAAAAESVRPAIDALDDAQRVLTNTSAQHGPVSGIAARMRAHPEHAAELRAEVASLMERVYTSPMVDVQTWLPELPSATSESLSGSTFGSGAWTGTTGQSGRAQAGNLAESDQGISHSGTGYGGAPSAPSTGTSTSARRSGGDGPGGPQGVTAASADQGSDSGPDAMSRGGVGSADASGVHRVGTLGTEEQGNRTANDGSASRKPGSLSTGGAGSSGTRGDLGEGSVGFLAPSVGAPLLSGSGAGPSMSGPSPNQIPPAAMRPGPQSAIPPAGGGGGRDRGDNKHPSARYLNTREHGEEIVGDLPLVGPPVIGDWVPQSMPPCDPGADTSAADPEVGIRHSDGDSTQRSRVDDRDRGDRARSGSR</sequence>
<evidence type="ECO:0000313" key="3">
    <source>
        <dbReference type="Proteomes" id="UP000010988"/>
    </source>
</evidence>
<dbReference type="STRING" id="1220583.GOACH_06_01100"/>
<feature type="region of interest" description="Disordered" evidence="1">
    <location>
        <begin position="180"/>
        <end position="468"/>
    </location>
</feature>
<feature type="region of interest" description="Disordered" evidence="1">
    <location>
        <begin position="1"/>
        <end position="35"/>
    </location>
</feature>
<feature type="compositionally biased region" description="Basic and acidic residues" evidence="1">
    <location>
        <begin position="439"/>
        <end position="468"/>
    </location>
</feature>